<dbReference type="Proteomes" id="UP000199550">
    <property type="component" value="Unassembled WGS sequence"/>
</dbReference>
<feature type="transmembrane region" description="Helical" evidence="7">
    <location>
        <begin position="274"/>
        <end position="302"/>
    </location>
</feature>
<evidence type="ECO:0000256" key="2">
    <source>
        <dbReference type="ARBA" id="ARBA00022448"/>
    </source>
</evidence>
<dbReference type="CDD" id="cd06261">
    <property type="entry name" value="TM_PBP2"/>
    <property type="match status" value="1"/>
</dbReference>
<dbReference type="Gene3D" id="1.10.3720.10">
    <property type="entry name" value="MetI-like"/>
    <property type="match status" value="1"/>
</dbReference>
<dbReference type="PANTHER" id="PTHR43163:SF8">
    <property type="entry name" value="D,D-DIPEPTIDE TRANSPORT SYSTEM PERMEASE PROTEIN DDPB-RELATED"/>
    <property type="match status" value="1"/>
</dbReference>
<feature type="domain" description="ABC transmembrane type-1" evidence="8">
    <location>
        <begin position="112"/>
        <end position="343"/>
    </location>
</feature>
<keyword evidence="4 7" id="KW-0812">Transmembrane</keyword>
<feature type="transmembrane region" description="Helical" evidence="7">
    <location>
        <begin position="322"/>
        <end position="346"/>
    </location>
</feature>
<dbReference type="EMBL" id="FOTF01000020">
    <property type="protein sequence ID" value="SFL45919.1"/>
    <property type="molecule type" value="Genomic_DNA"/>
</dbReference>
<dbReference type="RefSeq" id="WP_090190917.1">
    <property type="nucleotide sequence ID" value="NZ_CP072993.1"/>
</dbReference>
<evidence type="ECO:0000256" key="4">
    <source>
        <dbReference type="ARBA" id="ARBA00022692"/>
    </source>
</evidence>
<evidence type="ECO:0000313" key="10">
    <source>
        <dbReference type="Proteomes" id="UP000199550"/>
    </source>
</evidence>
<dbReference type="InterPro" id="IPR035906">
    <property type="entry name" value="MetI-like_sf"/>
</dbReference>
<keyword evidence="3" id="KW-1003">Cell membrane</keyword>
<dbReference type="OrthoDB" id="9807402at2"/>
<comment type="subcellular location">
    <subcellularLocation>
        <location evidence="1 7">Cell membrane</location>
        <topology evidence="1 7">Multi-pass membrane protein</topology>
    </subcellularLocation>
</comment>
<sequence length="354" mass="38333">MSVSPANTGGRWRALPTYGLKAGKLIATVAVTFLGLLVVTFLIGRVVPVDPVLAVVGDRASKSTYDAAYIALGLDKPLYHQFFIYLKQALSGDLGTSVLTKKPIIEDIARVFPATLELATAGIILGTLFGVPLGVWGAVRQGKLPDQVIRVVGLVGYSAPIFWLGLLGLLVFYAKLQWVAGPGRIDISYEYTVTQTTGLLLIDTAMQGQWDAFRNVLAHLALPAVLLGYFSMAYISRMTRSFMLAELGQEYIIAARVKGVPEWRIIWVHALRNAAVPLVTVIALSYAGLLEGSVLTETVFAWPGLGQYLTNSLQNADMNAVLGGTLVIGIIFVGLNLLSDLLYTVLDPRVRRRT</sequence>
<proteinExistence type="inferred from homology"/>
<dbReference type="PANTHER" id="PTHR43163">
    <property type="entry name" value="DIPEPTIDE TRANSPORT SYSTEM PERMEASE PROTEIN DPPB-RELATED"/>
    <property type="match status" value="1"/>
</dbReference>
<dbReference type="GO" id="GO:0005886">
    <property type="term" value="C:plasma membrane"/>
    <property type="evidence" value="ECO:0007669"/>
    <property type="project" value="UniProtKB-SubCell"/>
</dbReference>
<dbReference type="InterPro" id="IPR000515">
    <property type="entry name" value="MetI-like"/>
</dbReference>
<dbReference type="InterPro" id="IPR045621">
    <property type="entry name" value="BPD_transp_1_N"/>
</dbReference>
<accession>A0A1I4HUS2</accession>
<evidence type="ECO:0000259" key="8">
    <source>
        <dbReference type="PROSITE" id="PS50928"/>
    </source>
</evidence>
<keyword evidence="5 7" id="KW-1133">Transmembrane helix</keyword>
<dbReference type="Pfam" id="PF19300">
    <property type="entry name" value="BPD_transp_1_N"/>
    <property type="match status" value="1"/>
</dbReference>
<dbReference type="Pfam" id="PF00528">
    <property type="entry name" value="BPD_transp_1"/>
    <property type="match status" value="1"/>
</dbReference>
<dbReference type="SUPFAM" id="SSF161098">
    <property type="entry name" value="MetI-like"/>
    <property type="match status" value="1"/>
</dbReference>
<comment type="similarity">
    <text evidence="7">Belongs to the binding-protein-dependent transport system permease family.</text>
</comment>
<evidence type="ECO:0000313" key="9">
    <source>
        <dbReference type="EMBL" id="SFL45919.1"/>
    </source>
</evidence>
<dbReference type="PROSITE" id="PS50928">
    <property type="entry name" value="ABC_TM1"/>
    <property type="match status" value="1"/>
</dbReference>
<evidence type="ECO:0000256" key="7">
    <source>
        <dbReference type="RuleBase" id="RU363032"/>
    </source>
</evidence>
<dbReference type="AlphaFoldDB" id="A0A1I4HUS2"/>
<feature type="transmembrane region" description="Helical" evidence="7">
    <location>
        <begin position="151"/>
        <end position="174"/>
    </location>
</feature>
<keyword evidence="6 7" id="KW-0472">Membrane</keyword>
<gene>
    <name evidence="9" type="ORF">SAMN04488004_12021</name>
</gene>
<name>A0A1I4HUS2_9RHOB</name>
<feature type="transmembrane region" description="Helical" evidence="7">
    <location>
        <begin position="118"/>
        <end position="139"/>
    </location>
</feature>
<dbReference type="STRING" id="195913.SAMN04488004_12021"/>
<evidence type="ECO:0000256" key="6">
    <source>
        <dbReference type="ARBA" id="ARBA00023136"/>
    </source>
</evidence>
<evidence type="ECO:0000256" key="5">
    <source>
        <dbReference type="ARBA" id="ARBA00022989"/>
    </source>
</evidence>
<protein>
    <submittedName>
        <fullName evidence="9">Peptide/nickel transport system permease protein</fullName>
    </submittedName>
</protein>
<evidence type="ECO:0000256" key="3">
    <source>
        <dbReference type="ARBA" id="ARBA00022475"/>
    </source>
</evidence>
<evidence type="ECO:0000256" key="1">
    <source>
        <dbReference type="ARBA" id="ARBA00004651"/>
    </source>
</evidence>
<organism evidence="9 10">
    <name type="scientific">Loktanella salsilacus</name>
    <dbReference type="NCBI Taxonomy" id="195913"/>
    <lineage>
        <taxon>Bacteria</taxon>
        <taxon>Pseudomonadati</taxon>
        <taxon>Pseudomonadota</taxon>
        <taxon>Alphaproteobacteria</taxon>
        <taxon>Rhodobacterales</taxon>
        <taxon>Roseobacteraceae</taxon>
        <taxon>Loktanella</taxon>
    </lineage>
</organism>
<dbReference type="GO" id="GO:0071916">
    <property type="term" value="F:dipeptide transmembrane transporter activity"/>
    <property type="evidence" value="ECO:0007669"/>
    <property type="project" value="TreeGrafter"/>
</dbReference>
<feature type="transmembrane region" description="Helical" evidence="7">
    <location>
        <begin position="25"/>
        <end position="43"/>
    </location>
</feature>
<keyword evidence="2 7" id="KW-0813">Transport</keyword>
<reference evidence="10" key="1">
    <citation type="submission" date="2016-10" db="EMBL/GenBank/DDBJ databases">
        <authorList>
            <person name="Varghese N."/>
            <person name="Submissions S."/>
        </authorList>
    </citation>
    <scope>NUCLEOTIDE SEQUENCE [LARGE SCALE GENOMIC DNA]</scope>
    <source>
        <strain evidence="10">DSM 16199</strain>
    </source>
</reference>
<keyword evidence="10" id="KW-1185">Reference proteome</keyword>
<feature type="transmembrane region" description="Helical" evidence="7">
    <location>
        <begin position="216"/>
        <end position="235"/>
    </location>
</feature>